<dbReference type="Proteomes" id="UP001499954">
    <property type="component" value="Unassembled WGS sequence"/>
</dbReference>
<organism evidence="5 6">
    <name type="scientific">Agromyces allii</name>
    <dbReference type="NCBI Taxonomy" id="393607"/>
    <lineage>
        <taxon>Bacteria</taxon>
        <taxon>Bacillati</taxon>
        <taxon>Actinomycetota</taxon>
        <taxon>Actinomycetes</taxon>
        <taxon>Micrococcales</taxon>
        <taxon>Microbacteriaceae</taxon>
        <taxon>Agromyces</taxon>
    </lineage>
</organism>
<dbReference type="InterPro" id="IPR012340">
    <property type="entry name" value="NA-bd_OB-fold"/>
</dbReference>
<dbReference type="InterPro" id="IPR000424">
    <property type="entry name" value="Primosome_PriB/ssb"/>
</dbReference>
<dbReference type="EMBL" id="BAAAMK010000002">
    <property type="protein sequence ID" value="GAA1950975.1"/>
    <property type="molecule type" value="Genomic_DNA"/>
</dbReference>
<feature type="region of interest" description="Disordered" evidence="4">
    <location>
        <begin position="133"/>
        <end position="190"/>
    </location>
</feature>
<dbReference type="PANTHER" id="PTHR10302">
    <property type="entry name" value="SINGLE-STRANDED DNA-BINDING PROTEIN"/>
    <property type="match status" value="1"/>
</dbReference>
<evidence type="ECO:0000256" key="4">
    <source>
        <dbReference type="SAM" id="MobiDB-lite"/>
    </source>
</evidence>
<evidence type="ECO:0000256" key="3">
    <source>
        <dbReference type="RuleBase" id="RU000524"/>
    </source>
</evidence>
<feature type="compositionally biased region" description="Basic and acidic residues" evidence="4">
    <location>
        <begin position="174"/>
        <end position="190"/>
    </location>
</feature>
<accession>A0ABN2QEX4</accession>
<reference evidence="5 6" key="1">
    <citation type="journal article" date="2019" name="Int. J. Syst. Evol. Microbiol.">
        <title>The Global Catalogue of Microorganisms (GCM) 10K type strain sequencing project: providing services to taxonomists for standard genome sequencing and annotation.</title>
        <authorList>
            <consortium name="The Broad Institute Genomics Platform"/>
            <consortium name="The Broad Institute Genome Sequencing Center for Infectious Disease"/>
            <person name="Wu L."/>
            <person name="Ma J."/>
        </authorList>
    </citation>
    <scope>NUCLEOTIDE SEQUENCE [LARGE SCALE GENOMIC DNA]</scope>
    <source>
        <strain evidence="5 6">JCM 13584</strain>
    </source>
</reference>
<sequence length="190" mass="20087">MTDNITVIGAVGSDPRVHTTAQGLTITSFRLASTRRIFDRLKGTWEDGDTNWYTVSTFRQLAKNASSSIRRGDRVVVHGRLRLRAWESGEKSGTAIEIDAEAVGHDLTWGTTTLSKTRASGASGGADAAAAASSTGIAEGWPTDPADVAGDADERAAAAFASDREAEHDDADGDRDLEAPVDERAVALPF</sequence>
<evidence type="ECO:0000256" key="2">
    <source>
        <dbReference type="PROSITE-ProRule" id="PRU00252"/>
    </source>
</evidence>
<dbReference type="Pfam" id="PF00436">
    <property type="entry name" value="SSB"/>
    <property type="match status" value="1"/>
</dbReference>
<keyword evidence="1 2" id="KW-0238">DNA-binding</keyword>
<name>A0ABN2QEX4_9MICO</name>
<keyword evidence="6" id="KW-1185">Reference proteome</keyword>
<proteinExistence type="predicted"/>
<protein>
    <recommendedName>
        <fullName evidence="3">Single-stranded DNA-binding protein</fullName>
    </recommendedName>
</protein>
<comment type="caution">
    <text evidence="5">The sequence shown here is derived from an EMBL/GenBank/DDBJ whole genome shotgun (WGS) entry which is preliminary data.</text>
</comment>
<evidence type="ECO:0000313" key="5">
    <source>
        <dbReference type="EMBL" id="GAA1950975.1"/>
    </source>
</evidence>
<gene>
    <name evidence="5" type="ORF">GCM10009717_16370</name>
</gene>
<dbReference type="CDD" id="cd04496">
    <property type="entry name" value="SSB_OBF"/>
    <property type="match status" value="1"/>
</dbReference>
<dbReference type="InterPro" id="IPR011344">
    <property type="entry name" value="ssDNA-bd"/>
</dbReference>
<feature type="compositionally biased region" description="Basic and acidic residues" evidence="4">
    <location>
        <begin position="152"/>
        <end position="167"/>
    </location>
</feature>
<dbReference type="NCBIfam" id="TIGR00621">
    <property type="entry name" value="ssb"/>
    <property type="match status" value="1"/>
</dbReference>
<dbReference type="SUPFAM" id="SSF50249">
    <property type="entry name" value="Nucleic acid-binding proteins"/>
    <property type="match status" value="1"/>
</dbReference>
<dbReference type="Gene3D" id="2.40.50.140">
    <property type="entry name" value="Nucleic acid-binding proteins"/>
    <property type="match status" value="1"/>
</dbReference>
<dbReference type="PANTHER" id="PTHR10302:SF0">
    <property type="entry name" value="SINGLE-STRANDED DNA-BINDING PROTEIN, MITOCHONDRIAL"/>
    <property type="match status" value="1"/>
</dbReference>
<evidence type="ECO:0000313" key="6">
    <source>
        <dbReference type="Proteomes" id="UP001499954"/>
    </source>
</evidence>
<dbReference type="PROSITE" id="PS50935">
    <property type="entry name" value="SSB"/>
    <property type="match status" value="1"/>
</dbReference>
<evidence type="ECO:0000256" key="1">
    <source>
        <dbReference type="ARBA" id="ARBA00023125"/>
    </source>
</evidence>
<dbReference type="RefSeq" id="WP_157413678.1">
    <property type="nucleotide sequence ID" value="NZ_BAAAMK010000002.1"/>
</dbReference>